<evidence type="ECO:0000313" key="2">
    <source>
        <dbReference type="Proteomes" id="UP001497453"/>
    </source>
</evidence>
<reference evidence="2" key="1">
    <citation type="submission" date="2024-04" db="EMBL/GenBank/DDBJ databases">
        <authorList>
            <person name="Shaw F."/>
            <person name="Minotto A."/>
        </authorList>
    </citation>
    <scope>NUCLEOTIDE SEQUENCE [LARGE SCALE GENOMIC DNA]</scope>
</reference>
<dbReference type="EMBL" id="OZ037949">
    <property type="protein sequence ID" value="CAL1710582.1"/>
    <property type="molecule type" value="Genomic_DNA"/>
</dbReference>
<gene>
    <name evidence="1" type="ORF">GFSPODELE1_LOCUS7897</name>
</gene>
<name>A0ABP1DRX1_9APHY</name>
<protein>
    <submittedName>
        <fullName evidence="1">Uncharacterized protein</fullName>
    </submittedName>
</protein>
<evidence type="ECO:0000313" key="1">
    <source>
        <dbReference type="EMBL" id="CAL1710582.1"/>
    </source>
</evidence>
<accession>A0ABP1DRX1</accession>
<sequence length="122" mass="13040">MKCSHCGDLVLLSPNQITSSILRRHIYIRQLNGTSQPETIRVTPDETSFVRLWSSPVPLPGYTACSSANASVAAATPAQTDRTPPSLSHCSLVENDGIAGGIAPLKLFLSLPVNITVEPLMK</sequence>
<keyword evidence="2" id="KW-1185">Reference proteome</keyword>
<dbReference type="Proteomes" id="UP001497453">
    <property type="component" value="Chromosome 6"/>
</dbReference>
<organism evidence="1 2">
    <name type="scientific">Somion occarium</name>
    <dbReference type="NCBI Taxonomy" id="3059160"/>
    <lineage>
        <taxon>Eukaryota</taxon>
        <taxon>Fungi</taxon>
        <taxon>Dikarya</taxon>
        <taxon>Basidiomycota</taxon>
        <taxon>Agaricomycotina</taxon>
        <taxon>Agaricomycetes</taxon>
        <taxon>Polyporales</taxon>
        <taxon>Cerrenaceae</taxon>
        <taxon>Somion</taxon>
    </lineage>
</organism>
<proteinExistence type="predicted"/>